<protein>
    <submittedName>
        <fullName evidence="13">TonB-dependent receptor</fullName>
    </submittedName>
</protein>
<dbReference type="FunFam" id="2.170.130.10:FF:000008">
    <property type="entry name" value="SusC/RagA family TonB-linked outer membrane protein"/>
    <property type="match status" value="1"/>
</dbReference>
<evidence type="ECO:0000256" key="5">
    <source>
        <dbReference type="ARBA" id="ARBA00023077"/>
    </source>
</evidence>
<keyword evidence="13" id="KW-0675">Receptor</keyword>
<keyword evidence="10" id="KW-0732">Signal</keyword>
<evidence type="ECO:0000256" key="1">
    <source>
        <dbReference type="ARBA" id="ARBA00004571"/>
    </source>
</evidence>
<dbReference type="Pfam" id="PF07715">
    <property type="entry name" value="Plug"/>
    <property type="match status" value="1"/>
</dbReference>
<dbReference type="PROSITE" id="PS52016">
    <property type="entry name" value="TONB_DEPENDENT_REC_3"/>
    <property type="match status" value="1"/>
</dbReference>
<evidence type="ECO:0000259" key="12">
    <source>
        <dbReference type="Pfam" id="PF07715"/>
    </source>
</evidence>
<keyword evidence="3 8" id="KW-1134">Transmembrane beta strand</keyword>
<dbReference type="GO" id="GO:0009279">
    <property type="term" value="C:cell outer membrane"/>
    <property type="evidence" value="ECO:0007669"/>
    <property type="project" value="UniProtKB-SubCell"/>
</dbReference>
<evidence type="ECO:0000313" key="13">
    <source>
        <dbReference type="EMBL" id="NME70334.1"/>
    </source>
</evidence>
<evidence type="ECO:0000256" key="4">
    <source>
        <dbReference type="ARBA" id="ARBA00022692"/>
    </source>
</evidence>
<sequence length="1034" mass="114902">MKRFFLLSLISLWLMSTAIAQTKDISGNVIDEHGEGLPGVSIQIEGTTSGAITDFNGNFQLSFDEKHHKLKVSYIGYLTQFIDVSTVTNVQVQLVPDVEELDELVIVGYGVQKKAVVTGAIASVKSDDITSTPVMSPAQAMQGRTAGVQVQTVSGAPGAGVDVRVRGTATNGDNRPLYIVDGVQMQDIDFLNPSDIESMEVLKDAASSAIYGSRAANGVIIITTKGGNSGKMKISYDGFIAIQQPTNKVDLLNSQQYMQLHNQGRINDGQDPKFTDHQIANPAHNTDWQEEVFNAAPMTSHNISINGGSEQSTYLSSLGYYGQQGIVSPDKSHFERINYRLNSEHKINDKVKLGQNLTYSYSKQTGIRENNVHGSILQNVMLHDPLTPVYVTDPNTIEDYDNYPVSPVKDRYGRYYGISEHVTNSIANPLAQIENTYNETQRNNLLGNIYLSADVFEGLTFKTDFGLKVSSVNTRTYEPEAYYNSGNIIDQSAITQSNRTFQNWQWESTLVYNKSVGLHNFSGLLGFTLLSEDQIWTQANRKNNQIPGWDFGYVGNGVADGSQAANGMRYEHRLASFFGRVNYDYDNKYMATLVYRRDGSSRFGANNRFGNFFSVQAGWTISNEDFLKNNEHITFLKLRGGYGQTGNEAIGDFMYLSTIGATPAYPLGANTNTIYNPGMAITAMDNPDLKWEQVEEINIGVDVGLWHDKLTFTTDIYSRTRKGLLDYLPIPSFVGKGSPAANIGDVRNQGVELALTYRKSEGDFNYFITANAAYNTNKVLNIANDEGIIFGDTFFQHTGQSAMVAGMPLPIFYGFKTDGIFQNQAEIDAHVNDKGERIQPNARPGDIRYVDSNGDGKIDANDRTNIGSPVPDWIAGLTVGFNYKGWDFSMFWQGQFGAQMINAVQRRDLAPLQNYNSRYANTWNGEGSTNSFPRMTFNDPNHNYDYINDMVHIEDASYLRLKNIQVGYTFNDEVLNKLKINRLRVYLSLNNLLTFTDYSGFDPELSFGGAMGAGWDKGSYPQAMSFMLGTNISF</sequence>
<dbReference type="NCBIfam" id="TIGR04057">
    <property type="entry name" value="SusC_RagA_signa"/>
    <property type="match status" value="1"/>
</dbReference>
<dbReference type="SUPFAM" id="SSF56935">
    <property type="entry name" value="Porins"/>
    <property type="match status" value="1"/>
</dbReference>
<dbReference type="NCBIfam" id="TIGR04056">
    <property type="entry name" value="OMP_RagA_SusC"/>
    <property type="match status" value="1"/>
</dbReference>
<keyword evidence="7 8" id="KW-0998">Cell outer membrane</keyword>
<dbReference type="InterPro" id="IPR036942">
    <property type="entry name" value="Beta-barrel_TonB_sf"/>
</dbReference>
<feature type="domain" description="TonB-dependent receptor plug" evidence="12">
    <location>
        <begin position="117"/>
        <end position="219"/>
    </location>
</feature>
<name>A0A7X9XB65_9BACT</name>
<dbReference type="InterPro" id="IPR039426">
    <property type="entry name" value="TonB-dep_rcpt-like"/>
</dbReference>
<dbReference type="RefSeq" id="WP_169658574.1">
    <property type="nucleotide sequence ID" value="NZ_JABANE010000061.1"/>
</dbReference>
<evidence type="ECO:0000256" key="2">
    <source>
        <dbReference type="ARBA" id="ARBA00022448"/>
    </source>
</evidence>
<evidence type="ECO:0000256" key="9">
    <source>
        <dbReference type="RuleBase" id="RU003357"/>
    </source>
</evidence>
<organism evidence="13 14">
    <name type="scientific">Flammeovirga aprica JL-4</name>
    <dbReference type="NCBI Taxonomy" id="694437"/>
    <lineage>
        <taxon>Bacteria</taxon>
        <taxon>Pseudomonadati</taxon>
        <taxon>Bacteroidota</taxon>
        <taxon>Cytophagia</taxon>
        <taxon>Cytophagales</taxon>
        <taxon>Flammeovirgaceae</taxon>
        <taxon>Flammeovirga</taxon>
    </lineage>
</organism>
<evidence type="ECO:0000256" key="8">
    <source>
        <dbReference type="PROSITE-ProRule" id="PRU01360"/>
    </source>
</evidence>
<reference evidence="13 14" key="1">
    <citation type="submission" date="2020-04" db="EMBL/GenBank/DDBJ databases">
        <title>Flammeovirga sp. SR4, a novel species isolated from seawater.</title>
        <authorList>
            <person name="Wang X."/>
        </authorList>
    </citation>
    <scope>NUCLEOTIDE SEQUENCE [LARGE SCALE GENOMIC DNA]</scope>
    <source>
        <strain evidence="13 14">ATCC 23126</strain>
    </source>
</reference>
<evidence type="ECO:0000313" key="14">
    <source>
        <dbReference type="Proteomes" id="UP000576082"/>
    </source>
</evidence>
<evidence type="ECO:0000256" key="7">
    <source>
        <dbReference type="ARBA" id="ARBA00023237"/>
    </source>
</evidence>
<dbReference type="InterPro" id="IPR012910">
    <property type="entry name" value="Plug_dom"/>
</dbReference>
<comment type="caution">
    <text evidence="13">The sequence shown here is derived from an EMBL/GenBank/DDBJ whole genome shotgun (WGS) entry which is preliminary data.</text>
</comment>
<dbReference type="InterPro" id="IPR037066">
    <property type="entry name" value="Plug_dom_sf"/>
</dbReference>
<keyword evidence="6 8" id="KW-0472">Membrane</keyword>
<gene>
    <name evidence="13" type="ORF">HHU12_20325</name>
</gene>
<dbReference type="SUPFAM" id="SSF49464">
    <property type="entry name" value="Carboxypeptidase regulatory domain-like"/>
    <property type="match status" value="1"/>
</dbReference>
<accession>A0A7X9XB65</accession>
<feature type="signal peptide" evidence="10">
    <location>
        <begin position="1"/>
        <end position="20"/>
    </location>
</feature>
<evidence type="ECO:0000256" key="10">
    <source>
        <dbReference type="SAM" id="SignalP"/>
    </source>
</evidence>
<dbReference type="InterPro" id="IPR000531">
    <property type="entry name" value="Beta-barrel_TonB"/>
</dbReference>
<dbReference type="AlphaFoldDB" id="A0A7X9XB65"/>
<evidence type="ECO:0000256" key="3">
    <source>
        <dbReference type="ARBA" id="ARBA00022452"/>
    </source>
</evidence>
<evidence type="ECO:0000256" key="6">
    <source>
        <dbReference type="ARBA" id="ARBA00023136"/>
    </source>
</evidence>
<keyword evidence="2 8" id="KW-0813">Transport</keyword>
<keyword evidence="4 8" id="KW-0812">Transmembrane</keyword>
<dbReference type="Gene3D" id="2.170.130.10">
    <property type="entry name" value="TonB-dependent receptor, plug domain"/>
    <property type="match status" value="1"/>
</dbReference>
<comment type="similarity">
    <text evidence="8 9">Belongs to the TonB-dependent receptor family.</text>
</comment>
<dbReference type="Pfam" id="PF00593">
    <property type="entry name" value="TonB_dep_Rec_b-barrel"/>
    <property type="match status" value="1"/>
</dbReference>
<dbReference type="InterPro" id="IPR008969">
    <property type="entry name" value="CarboxyPept-like_regulatory"/>
</dbReference>
<dbReference type="Proteomes" id="UP000576082">
    <property type="component" value="Unassembled WGS sequence"/>
</dbReference>
<dbReference type="InterPro" id="IPR023996">
    <property type="entry name" value="TonB-dep_OMP_SusC/RagA"/>
</dbReference>
<feature type="chain" id="PRO_5030569500" evidence="10">
    <location>
        <begin position="21"/>
        <end position="1034"/>
    </location>
</feature>
<comment type="subcellular location">
    <subcellularLocation>
        <location evidence="1 8">Cell outer membrane</location>
        <topology evidence="1 8">Multi-pass membrane protein</topology>
    </subcellularLocation>
</comment>
<dbReference type="InterPro" id="IPR023997">
    <property type="entry name" value="TonB-dep_OMP_SusC/RagA_CS"/>
</dbReference>
<keyword evidence="5 9" id="KW-0798">TonB box</keyword>
<dbReference type="Pfam" id="PF13715">
    <property type="entry name" value="CarbopepD_reg_2"/>
    <property type="match status" value="1"/>
</dbReference>
<proteinExistence type="inferred from homology"/>
<feature type="domain" description="TonB-dependent receptor-like beta-barrel" evidence="11">
    <location>
        <begin position="409"/>
        <end position="992"/>
    </location>
</feature>
<keyword evidence="14" id="KW-1185">Reference proteome</keyword>
<dbReference type="Gene3D" id="2.40.170.20">
    <property type="entry name" value="TonB-dependent receptor, beta-barrel domain"/>
    <property type="match status" value="1"/>
</dbReference>
<dbReference type="Gene3D" id="2.60.40.1120">
    <property type="entry name" value="Carboxypeptidase-like, regulatory domain"/>
    <property type="match status" value="1"/>
</dbReference>
<dbReference type="EMBL" id="JABANE010000061">
    <property type="protein sequence ID" value="NME70334.1"/>
    <property type="molecule type" value="Genomic_DNA"/>
</dbReference>
<evidence type="ECO:0000259" key="11">
    <source>
        <dbReference type="Pfam" id="PF00593"/>
    </source>
</evidence>